<dbReference type="RefSeq" id="WP_253775674.1">
    <property type="nucleotide sequence ID" value="NZ_JAMTCK010000012.1"/>
</dbReference>
<evidence type="ECO:0000313" key="3">
    <source>
        <dbReference type="Proteomes" id="UP001206128"/>
    </source>
</evidence>
<dbReference type="AlphaFoldDB" id="A0AAE3GIT5"/>
<organism evidence="2 3">
    <name type="scientific">Goodfellowiella coeruleoviolacea</name>
    <dbReference type="NCBI Taxonomy" id="334858"/>
    <lineage>
        <taxon>Bacteria</taxon>
        <taxon>Bacillati</taxon>
        <taxon>Actinomycetota</taxon>
        <taxon>Actinomycetes</taxon>
        <taxon>Pseudonocardiales</taxon>
        <taxon>Pseudonocardiaceae</taxon>
        <taxon>Goodfellowiella</taxon>
    </lineage>
</organism>
<gene>
    <name evidence="2" type="ORF">LX83_005008</name>
</gene>
<comment type="caution">
    <text evidence="2">The sequence shown here is derived from an EMBL/GenBank/DDBJ whole genome shotgun (WGS) entry which is preliminary data.</text>
</comment>
<feature type="region of interest" description="Disordered" evidence="1">
    <location>
        <begin position="55"/>
        <end position="77"/>
    </location>
</feature>
<evidence type="ECO:0000313" key="2">
    <source>
        <dbReference type="EMBL" id="MCP2168134.1"/>
    </source>
</evidence>
<evidence type="ECO:0000256" key="1">
    <source>
        <dbReference type="SAM" id="MobiDB-lite"/>
    </source>
</evidence>
<name>A0AAE3GIT5_9PSEU</name>
<proteinExistence type="predicted"/>
<accession>A0AAE3GIT5</accession>
<keyword evidence="3" id="KW-1185">Reference proteome</keyword>
<dbReference type="EMBL" id="JAMTCK010000012">
    <property type="protein sequence ID" value="MCP2168134.1"/>
    <property type="molecule type" value="Genomic_DNA"/>
</dbReference>
<dbReference type="PROSITE" id="PS50096">
    <property type="entry name" value="IQ"/>
    <property type="match status" value="1"/>
</dbReference>
<feature type="compositionally biased region" description="Basic and acidic residues" evidence="1">
    <location>
        <begin position="68"/>
        <end position="77"/>
    </location>
</feature>
<dbReference type="Proteomes" id="UP001206128">
    <property type="component" value="Unassembled WGS sequence"/>
</dbReference>
<sequence>MPARVEIRGTAEFRATAAKLKAAGRGDLVREMAREMRTAARPVVQDAQRSVQSLASRAVRGGGGQARRAYDVSRSRRATDRVQDRAFRRRGLRATIARAVRTQVSTGARSASVRIRTNRSMLPPDQRKLPRLMNKGAWRHPVMGNRDRWVEQKVTPEGWFDKPMLRGGPQVRRAAVSVVDDIVKKLAE</sequence>
<protein>
    <submittedName>
        <fullName evidence="2">Uncharacterized protein</fullName>
    </submittedName>
</protein>
<reference evidence="2" key="1">
    <citation type="submission" date="2022-06" db="EMBL/GenBank/DDBJ databases">
        <title>Genomic Encyclopedia of Archaeal and Bacterial Type Strains, Phase II (KMG-II): from individual species to whole genera.</title>
        <authorList>
            <person name="Goeker M."/>
        </authorList>
    </citation>
    <scope>NUCLEOTIDE SEQUENCE</scope>
    <source>
        <strain evidence="2">DSM 43935</strain>
    </source>
</reference>